<dbReference type="Proteomes" id="UP001302072">
    <property type="component" value="Chromosome"/>
</dbReference>
<feature type="region of interest" description="Disordered" evidence="1">
    <location>
        <begin position="39"/>
        <end position="66"/>
    </location>
</feature>
<accession>A0ABY9YPH1</accession>
<keyword evidence="2" id="KW-0812">Transmembrane</keyword>
<reference evidence="3 4" key="1">
    <citation type="submission" date="2022-12" db="EMBL/GenBank/DDBJ databases">
        <title>Two new species, Stenotrophomonas aracearum and Stenotrophomonas oahuensis, isolated from Anthurium (Araceae family) in Hawaii.</title>
        <authorList>
            <person name="Chunag S.C."/>
            <person name="Dobhal S."/>
            <person name="Alvarez A."/>
            <person name="Arif M."/>
        </authorList>
    </citation>
    <scope>NUCLEOTIDE SEQUENCE [LARGE SCALE GENOMIC DNA]</scope>
    <source>
        <strain evidence="3 4">A5586</strain>
    </source>
</reference>
<keyword evidence="2" id="KW-0472">Membrane</keyword>
<feature type="transmembrane region" description="Helical" evidence="2">
    <location>
        <begin position="16"/>
        <end position="36"/>
    </location>
</feature>
<evidence type="ECO:0000313" key="4">
    <source>
        <dbReference type="Proteomes" id="UP001302072"/>
    </source>
</evidence>
<proteinExistence type="predicted"/>
<evidence type="ECO:0000313" key="3">
    <source>
        <dbReference type="EMBL" id="WNH52809.1"/>
    </source>
</evidence>
<name>A0ABY9YPH1_9GAMM</name>
<keyword evidence="4" id="KW-1185">Reference proteome</keyword>
<evidence type="ECO:0000256" key="1">
    <source>
        <dbReference type="SAM" id="MobiDB-lite"/>
    </source>
</evidence>
<keyword evidence="2" id="KW-1133">Transmembrane helix</keyword>
<dbReference type="EMBL" id="CP115541">
    <property type="protein sequence ID" value="WNH52809.1"/>
    <property type="molecule type" value="Genomic_DNA"/>
</dbReference>
<dbReference type="RefSeq" id="WP_311191993.1">
    <property type="nucleotide sequence ID" value="NZ_CP115541.1"/>
</dbReference>
<organism evidence="3 4">
    <name type="scientific">Stenotrophomonas oahuensis</name>
    <dbReference type="NCBI Taxonomy" id="3003271"/>
    <lineage>
        <taxon>Bacteria</taxon>
        <taxon>Pseudomonadati</taxon>
        <taxon>Pseudomonadota</taxon>
        <taxon>Gammaproteobacteria</taxon>
        <taxon>Lysobacterales</taxon>
        <taxon>Lysobacteraceae</taxon>
        <taxon>Stenotrophomonas</taxon>
    </lineage>
</organism>
<protein>
    <submittedName>
        <fullName evidence="3">Uncharacterized protein</fullName>
    </submittedName>
</protein>
<gene>
    <name evidence="3" type="ORF">PDM29_00630</name>
</gene>
<evidence type="ECO:0000256" key="2">
    <source>
        <dbReference type="SAM" id="Phobius"/>
    </source>
</evidence>
<sequence>MSELIGFDRQMRFTALHAYSIANGVGGVVAVFFCPAKPEKDTSHRSVDEGHSNRFRGDRSQRAPKL</sequence>